<keyword evidence="1" id="KW-0472">Membrane</keyword>
<keyword evidence="3" id="KW-1185">Reference proteome</keyword>
<comment type="caution">
    <text evidence="2">The sequence shown here is derived from an EMBL/GenBank/DDBJ whole genome shotgun (WGS) entry which is preliminary data.</text>
</comment>
<dbReference type="AlphaFoldDB" id="A0AAE4AUX7"/>
<protein>
    <submittedName>
        <fullName evidence="2">Uncharacterized membrane protein YbaN (DUF454 family)</fullName>
    </submittedName>
</protein>
<evidence type="ECO:0000313" key="3">
    <source>
        <dbReference type="Proteomes" id="UP001229244"/>
    </source>
</evidence>
<evidence type="ECO:0000313" key="2">
    <source>
        <dbReference type="EMBL" id="MDQ0317637.1"/>
    </source>
</evidence>
<organism evidence="2 3">
    <name type="scientific">Amorphus orientalis</name>
    <dbReference type="NCBI Taxonomy" id="649198"/>
    <lineage>
        <taxon>Bacteria</taxon>
        <taxon>Pseudomonadati</taxon>
        <taxon>Pseudomonadota</taxon>
        <taxon>Alphaproteobacteria</taxon>
        <taxon>Hyphomicrobiales</taxon>
        <taxon>Amorphaceae</taxon>
        <taxon>Amorphus</taxon>
    </lineage>
</organism>
<dbReference type="InterPro" id="IPR007401">
    <property type="entry name" value="DUF454"/>
</dbReference>
<dbReference type="RefSeq" id="WP_306887557.1">
    <property type="nucleotide sequence ID" value="NZ_JAUSUL010000006.1"/>
</dbReference>
<gene>
    <name evidence="2" type="ORF">J2S73_004123</name>
</gene>
<dbReference type="Pfam" id="PF04304">
    <property type="entry name" value="DUF454"/>
    <property type="match status" value="1"/>
</dbReference>
<feature type="transmembrane region" description="Helical" evidence="1">
    <location>
        <begin position="95"/>
        <end position="114"/>
    </location>
</feature>
<keyword evidence="1" id="KW-1133">Transmembrane helix</keyword>
<name>A0AAE4AUX7_9HYPH</name>
<proteinExistence type="predicted"/>
<reference evidence="2" key="1">
    <citation type="submission" date="2023-07" db="EMBL/GenBank/DDBJ databases">
        <title>Genomic Encyclopedia of Type Strains, Phase IV (KMG-IV): sequencing the most valuable type-strain genomes for metagenomic binning, comparative biology and taxonomic classification.</title>
        <authorList>
            <person name="Goeker M."/>
        </authorList>
    </citation>
    <scope>NUCLEOTIDE SEQUENCE</scope>
    <source>
        <strain evidence="2">DSM 21202</strain>
    </source>
</reference>
<dbReference type="PANTHER" id="PTHR35813">
    <property type="entry name" value="INNER MEMBRANE PROTEIN YBAN"/>
    <property type="match status" value="1"/>
</dbReference>
<evidence type="ECO:0000256" key="1">
    <source>
        <dbReference type="SAM" id="Phobius"/>
    </source>
</evidence>
<dbReference type="PIRSF" id="PIRSF016789">
    <property type="entry name" value="DUF454"/>
    <property type="match status" value="1"/>
</dbReference>
<dbReference type="GO" id="GO:0005886">
    <property type="term" value="C:plasma membrane"/>
    <property type="evidence" value="ECO:0007669"/>
    <property type="project" value="TreeGrafter"/>
</dbReference>
<dbReference type="PANTHER" id="PTHR35813:SF1">
    <property type="entry name" value="INNER MEMBRANE PROTEIN YBAN"/>
    <property type="match status" value="1"/>
</dbReference>
<sequence>MKRLAFLALGYLLLALAFAGVVLPVLPTTPFVLAAAACFARSSPRLEAWLLAHPQLGPALVDWRAHGAIPSRAKRFAYAGMTAGYAIFFFTVRPGWLLAVLVGALMAFGAGFVASRPSGPPPPSEDPEDEI</sequence>
<accession>A0AAE4AUX7</accession>
<dbReference type="Proteomes" id="UP001229244">
    <property type="component" value="Unassembled WGS sequence"/>
</dbReference>
<dbReference type="EMBL" id="JAUSUL010000006">
    <property type="protein sequence ID" value="MDQ0317637.1"/>
    <property type="molecule type" value="Genomic_DNA"/>
</dbReference>
<keyword evidence="1" id="KW-0812">Transmembrane</keyword>